<reference evidence="2" key="1">
    <citation type="submission" date="2023-10" db="EMBL/GenBank/DDBJ databases">
        <authorList>
            <person name="Chen Y."/>
            <person name="Shah S."/>
            <person name="Dougan E. K."/>
            <person name="Thang M."/>
            <person name="Chan C."/>
        </authorList>
    </citation>
    <scope>NUCLEOTIDE SEQUENCE [LARGE SCALE GENOMIC DNA]</scope>
</reference>
<evidence type="ECO:0000256" key="1">
    <source>
        <dbReference type="SAM" id="MobiDB-lite"/>
    </source>
</evidence>
<dbReference type="EMBL" id="CAUYUJ010010550">
    <property type="protein sequence ID" value="CAK0829635.1"/>
    <property type="molecule type" value="Genomic_DNA"/>
</dbReference>
<feature type="compositionally biased region" description="Low complexity" evidence="1">
    <location>
        <begin position="603"/>
        <end position="616"/>
    </location>
</feature>
<keyword evidence="3" id="KW-1185">Reference proteome</keyword>
<protein>
    <submittedName>
        <fullName evidence="2">Uncharacterized protein</fullName>
    </submittedName>
</protein>
<gene>
    <name evidence="2" type="ORF">PCOR1329_LOCUS28526</name>
</gene>
<evidence type="ECO:0000313" key="2">
    <source>
        <dbReference type="EMBL" id="CAK0829635.1"/>
    </source>
</evidence>
<proteinExistence type="predicted"/>
<feature type="non-terminal residue" evidence="2">
    <location>
        <position position="1"/>
    </location>
</feature>
<comment type="caution">
    <text evidence="2">The sequence shown here is derived from an EMBL/GenBank/DDBJ whole genome shotgun (WGS) entry which is preliminary data.</text>
</comment>
<accession>A0ABN9SGB8</accession>
<evidence type="ECO:0000313" key="3">
    <source>
        <dbReference type="Proteomes" id="UP001189429"/>
    </source>
</evidence>
<organism evidence="2 3">
    <name type="scientific">Prorocentrum cordatum</name>
    <dbReference type="NCBI Taxonomy" id="2364126"/>
    <lineage>
        <taxon>Eukaryota</taxon>
        <taxon>Sar</taxon>
        <taxon>Alveolata</taxon>
        <taxon>Dinophyceae</taxon>
        <taxon>Prorocentrales</taxon>
        <taxon>Prorocentraceae</taxon>
        <taxon>Prorocentrum</taxon>
    </lineage>
</organism>
<name>A0ABN9SGB8_9DINO</name>
<feature type="region of interest" description="Disordered" evidence="1">
    <location>
        <begin position="524"/>
        <end position="616"/>
    </location>
</feature>
<feature type="region of interest" description="Disordered" evidence="1">
    <location>
        <begin position="1"/>
        <end position="53"/>
    </location>
</feature>
<feature type="non-terminal residue" evidence="2">
    <location>
        <position position="616"/>
    </location>
</feature>
<feature type="region of interest" description="Disordered" evidence="1">
    <location>
        <begin position="89"/>
        <end position="109"/>
    </location>
</feature>
<feature type="compositionally biased region" description="Gly residues" evidence="1">
    <location>
        <begin position="575"/>
        <end position="584"/>
    </location>
</feature>
<sequence length="616" mass="65281">NRHKLPGRRWFGPGRARAAEARRPHVPGSAAAMEQGRPDPPSRGHTGEPVCSTLGRRCLGGPAVSQRSSVFQTGAGYTNTLHAELFSRTPAAEQPAEATSGPADAPQKPGTVRMTVGQRAQKVTAVPHPFGADGATPCVEIDRELAPPVPSEPPLSAAVAFVLASGKPGPFELGDPVGSTQDTSCLLGSWSASLNNSGIGGDVCVSWDIVDVEGALLVCNLQITDSKGGSVTLAMPLRHVLQPRLDKQCNWGCLVDSLGEDGSGFPFFFGRDRLAVPSTLLAGFGSEAISAVWRLWNSGQDQPVWTVFAQGDSLLVISAEVPTPQSEFERAARTLLDLPAVALLEAVSGDDLICHQVAELQPQKGTPRVLRLSGVAHLDGANGIYVEDCLRQGAHLSLSAVYEEESMPVLYSLVAPESTNPLWRVVRRNSGESKMQPSVVAKWTASGWMEAKKLGKKKHELFLAKTIALEELGPGGWHEYRQRQRQRVGKEASDNDLAMAKAKAKAKSKPCKDPTAVEPKLATFEEPGRVRLPHQRAGPGGRRAADAQEGPEGAVAGRRAEGLLGRGRRRRPREGGPGEVGAGALGWRRGPRPPLARGGRGDGWAARRGGAAGSAT</sequence>
<dbReference type="Proteomes" id="UP001189429">
    <property type="component" value="Unassembled WGS sequence"/>
</dbReference>
<feature type="compositionally biased region" description="Basic and acidic residues" evidence="1">
    <location>
        <begin position="36"/>
        <end position="46"/>
    </location>
</feature>